<sequence length="127" mass="14425">MLISVMACHFKKTPDKMQYNTDLQYNKEVTLTGTYTKSTLVKRGMAGHSGHYKIVINNYMEVNLLPPYHKESVRPEEEVEKFEGKKVAVTGIITQTTAFSEPSLEDQPLTVNIPCFITIKSIRLAEE</sequence>
<dbReference type="AlphaFoldDB" id="J3CPU4"/>
<dbReference type="PATRIC" id="fig|1144316.3.peg.233"/>
<keyword evidence="2" id="KW-1185">Reference proteome</keyword>
<dbReference type="Proteomes" id="UP000007509">
    <property type="component" value="Unassembled WGS sequence"/>
</dbReference>
<gene>
    <name evidence="1" type="ORF">PMI13_00232</name>
</gene>
<accession>J3CPU4</accession>
<proteinExistence type="predicted"/>
<evidence type="ECO:0000313" key="2">
    <source>
        <dbReference type="Proteomes" id="UP000007509"/>
    </source>
</evidence>
<name>J3CPU4_9FLAO</name>
<evidence type="ECO:0000313" key="1">
    <source>
        <dbReference type="EMBL" id="EJL75836.1"/>
    </source>
</evidence>
<comment type="caution">
    <text evidence="1">The sequence shown here is derived from an EMBL/GenBank/DDBJ whole genome shotgun (WGS) entry which is preliminary data.</text>
</comment>
<dbReference type="EMBL" id="AKJY01000003">
    <property type="protein sequence ID" value="EJL75836.1"/>
    <property type="molecule type" value="Genomic_DNA"/>
</dbReference>
<reference evidence="1 2" key="1">
    <citation type="journal article" date="2012" name="J. Bacteriol.">
        <title>Twenty-one genome sequences from Pseudomonas species and 19 genome sequences from diverse bacteria isolated from the rhizosphere and endosphere of Populus deltoides.</title>
        <authorList>
            <person name="Brown S.D."/>
            <person name="Utturkar S.M."/>
            <person name="Klingeman D.M."/>
            <person name="Johnson C.M."/>
            <person name="Martin S.L."/>
            <person name="Land M.L."/>
            <person name="Lu T.Y."/>
            <person name="Schadt C.W."/>
            <person name="Doktycz M.J."/>
            <person name="Pelletier D.A."/>
        </authorList>
    </citation>
    <scope>NUCLEOTIDE SEQUENCE [LARGE SCALE GENOMIC DNA]</scope>
    <source>
        <strain evidence="1 2">CF314</strain>
    </source>
</reference>
<organism evidence="1 2">
    <name type="scientific">Chryseobacterium populi</name>
    <dbReference type="NCBI Taxonomy" id="1144316"/>
    <lineage>
        <taxon>Bacteria</taxon>
        <taxon>Pseudomonadati</taxon>
        <taxon>Bacteroidota</taxon>
        <taxon>Flavobacteriia</taxon>
        <taxon>Flavobacteriales</taxon>
        <taxon>Weeksellaceae</taxon>
        <taxon>Chryseobacterium group</taxon>
        <taxon>Chryseobacterium</taxon>
    </lineage>
</organism>
<protein>
    <submittedName>
        <fullName evidence="1">Uncharacterized protein</fullName>
    </submittedName>
</protein>